<dbReference type="EMBL" id="GEDC01010730">
    <property type="protein sequence ID" value="JAS26568.1"/>
    <property type="molecule type" value="Transcribed_RNA"/>
</dbReference>
<dbReference type="AlphaFoldDB" id="A0A1B6DLP5"/>
<dbReference type="GO" id="GO:0005739">
    <property type="term" value="C:mitochondrion"/>
    <property type="evidence" value="ECO:0007669"/>
    <property type="project" value="TreeGrafter"/>
</dbReference>
<sequence>MAVSFGITRNIVSKSRLLLSPNHKYSHWTTIKTAQSIISNIRLNALLYKSIDKSFCKLLPTLFTNCNSLLMDQQIRCNNTSVPDPPQLSNKDKLKRAVKEYGATVIIFHVSISLLSLGISYLAVTSGVDMSALLAKFGFGTNMTENTSNGSSMLGTTGDVAAGVSTFVVAYAIHKVFAPVRISITLISTPFIVRHLRRIGILKPPKPSGT</sequence>
<accession>A0A1B6DLP5</accession>
<name>A0A1B6DLP5_9HEMI</name>
<keyword evidence="1" id="KW-1133">Transmembrane helix</keyword>
<keyword evidence="1" id="KW-0812">Transmembrane</keyword>
<organism evidence="3">
    <name type="scientific">Clastoptera arizonana</name>
    <name type="common">Arizona spittle bug</name>
    <dbReference type="NCBI Taxonomy" id="38151"/>
    <lineage>
        <taxon>Eukaryota</taxon>
        <taxon>Metazoa</taxon>
        <taxon>Ecdysozoa</taxon>
        <taxon>Arthropoda</taxon>
        <taxon>Hexapoda</taxon>
        <taxon>Insecta</taxon>
        <taxon>Pterygota</taxon>
        <taxon>Neoptera</taxon>
        <taxon>Paraneoptera</taxon>
        <taxon>Hemiptera</taxon>
        <taxon>Auchenorrhyncha</taxon>
        <taxon>Cercopoidea</taxon>
        <taxon>Clastopteridae</taxon>
        <taxon>Clastoptera</taxon>
    </lineage>
</organism>
<dbReference type="PANTHER" id="PTHR21377:SF0">
    <property type="entry name" value="PROTEIN FAM210B, MITOCHONDRIAL"/>
    <property type="match status" value="1"/>
</dbReference>
<dbReference type="InterPro" id="IPR009688">
    <property type="entry name" value="FAM210A/B-like_dom"/>
</dbReference>
<feature type="domain" description="DUF1279" evidence="2">
    <location>
        <begin position="93"/>
        <end position="191"/>
    </location>
</feature>
<evidence type="ECO:0000256" key="1">
    <source>
        <dbReference type="SAM" id="Phobius"/>
    </source>
</evidence>
<protein>
    <recommendedName>
        <fullName evidence="2">DUF1279 domain-containing protein</fullName>
    </recommendedName>
</protein>
<proteinExistence type="predicted"/>
<evidence type="ECO:0000259" key="2">
    <source>
        <dbReference type="Pfam" id="PF06916"/>
    </source>
</evidence>
<dbReference type="InterPro" id="IPR045866">
    <property type="entry name" value="FAM210A/B-like"/>
</dbReference>
<keyword evidence="1" id="KW-0472">Membrane</keyword>
<dbReference type="PANTHER" id="PTHR21377">
    <property type="entry name" value="PROTEIN FAM210B, MITOCHONDRIAL"/>
    <property type="match status" value="1"/>
</dbReference>
<feature type="transmembrane region" description="Helical" evidence="1">
    <location>
        <begin position="153"/>
        <end position="173"/>
    </location>
</feature>
<feature type="transmembrane region" description="Helical" evidence="1">
    <location>
        <begin position="101"/>
        <end position="124"/>
    </location>
</feature>
<evidence type="ECO:0000313" key="3">
    <source>
        <dbReference type="EMBL" id="JAS26568.1"/>
    </source>
</evidence>
<dbReference type="Pfam" id="PF06916">
    <property type="entry name" value="FAM210A-B_dom"/>
    <property type="match status" value="1"/>
</dbReference>
<reference evidence="3" key="1">
    <citation type="submission" date="2015-12" db="EMBL/GenBank/DDBJ databases">
        <title>De novo transcriptome assembly of four potential Pierce s Disease insect vectors from Arizona vineyards.</title>
        <authorList>
            <person name="Tassone E.E."/>
        </authorList>
    </citation>
    <scope>NUCLEOTIDE SEQUENCE</scope>
</reference>
<gene>
    <name evidence="3" type="ORF">g.18066</name>
</gene>